<feature type="transmembrane region" description="Helical" evidence="1">
    <location>
        <begin position="366"/>
        <end position="385"/>
    </location>
</feature>
<dbReference type="AlphaFoldDB" id="A0A5S4YGP3"/>
<protein>
    <submittedName>
        <fullName evidence="3">Acyltransferase family protein</fullName>
    </submittedName>
</protein>
<keyword evidence="4" id="KW-1185">Reference proteome</keyword>
<comment type="caution">
    <text evidence="3">The sequence shown here is derived from an EMBL/GenBank/DDBJ whole genome shotgun (WGS) entry which is preliminary data.</text>
</comment>
<keyword evidence="3" id="KW-0012">Acyltransferase</keyword>
<keyword evidence="3" id="KW-0808">Transferase</keyword>
<evidence type="ECO:0000256" key="1">
    <source>
        <dbReference type="SAM" id="Phobius"/>
    </source>
</evidence>
<dbReference type="EMBL" id="VSTH01000103">
    <property type="protein sequence ID" value="TYO63192.1"/>
    <property type="molecule type" value="Genomic_DNA"/>
</dbReference>
<feature type="transmembrane region" description="Helical" evidence="1">
    <location>
        <begin position="332"/>
        <end position="354"/>
    </location>
</feature>
<feature type="domain" description="Acyltransferase 3" evidence="2">
    <location>
        <begin position="15"/>
        <end position="376"/>
    </location>
</feature>
<evidence type="ECO:0000313" key="3">
    <source>
        <dbReference type="EMBL" id="TYO63192.1"/>
    </source>
</evidence>
<dbReference type="Proteomes" id="UP000324797">
    <property type="component" value="Unassembled WGS sequence"/>
</dbReference>
<feature type="transmembrane region" description="Helical" evidence="1">
    <location>
        <begin position="259"/>
        <end position="281"/>
    </location>
</feature>
<dbReference type="PANTHER" id="PTHR36927">
    <property type="entry name" value="BLR4337 PROTEIN"/>
    <property type="match status" value="1"/>
</dbReference>
<sequence length="415" mass="46126">MSRLTAVTPASERMHALDAVRGFALLLGIVLHATLSFVPASAQFWFVRDTHPSLLLGLLSFTIHVFRMTAFFLMAGFFARMSFHRRGTWGFVSDRLQRIVLPLAVGWPIVFTPMALVVIWASYLPNGGPIHGMRNWPPLLPNFPLTHLWFLYVLLELYVAMLLLWGVIVWLDASGALRTLLDRLFAGIMRNPLAPLVLAIPIGIAFSLDQRWVNAMGVRTPDQSLITNAQAWIGFGTAFGVGWLLHRQVDLLRLLERRWLPHLLLAVVLILISFVLSGVMLSAPGTPKLPFSFATLRLVSAILYAPAIWISTFAVLGLALRFMSGFSPTRRYLADASYWLYLIHMPIVMALQVAVSQLDWSWPIKFATILVVALPPMLASYHLLVRFTVIGAVLNGRHAPREAVPAAEVAGPVAS</sequence>
<keyword evidence="1" id="KW-0812">Transmembrane</keyword>
<reference evidence="3 4" key="1">
    <citation type="submission" date="2019-08" db="EMBL/GenBank/DDBJ databases">
        <title>Bradyrhizobium hipponensis sp. nov., a rhizobium isolated from a Lupinus angustifolius root nodule in Tunisia.</title>
        <authorList>
            <person name="Off K."/>
            <person name="Rejili M."/>
            <person name="Mars M."/>
            <person name="Brachmann A."/>
            <person name="Marin M."/>
        </authorList>
    </citation>
    <scope>NUCLEOTIDE SEQUENCE [LARGE SCALE GENOMIC DNA]</scope>
    <source>
        <strain evidence="4">aSej3</strain>
    </source>
</reference>
<dbReference type="InterPro" id="IPR002656">
    <property type="entry name" value="Acyl_transf_3_dom"/>
</dbReference>
<feature type="transmembrane region" description="Helical" evidence="1">
    <location>
        <begin position="301"/>
        <end position="320"/>
    </location>
</feature>
<dbReference type="GO" id="GO:0016747">
    <property type="term" value="F:acyltransferase activity, transferring groups other than amino-acyl groups"/>
    <property type="evidence" value="ECO:0007669"/>
    <property type="project" value="InterPro"/>
</dbReference>
<dbReference type="PANTHER" id="PTHR36927:SF1">
    <property type="entry name" value="MDO-LIKE PROTEIN"/>
    <property type="match status" value="1"/>
</dbReference>
<dbReference type="InterPro" id="IPR050623">
    <property type="entry name" value="Glucan_succinyl_AcylTrfase"/>
</dbReference>
<feature type="transmembrane region" description="Helical" evidence="1">
    <location>
        <begin position="23"/>
        <end position="47"/>
    </location>
</feature>
<gene>
    <name evidence="3" type="ORF">FXV83_28070</name>
</gene>
<keyword evidence="1" id="KW-0472">Membrane</keyword>
<feature type="transmembrane region" description="Helical" evidence="1">
    <location>
        <begin position="53"/>
        <end position="78"/>
    </location>
</feature>
<accession>A0A5S4YGP3</accession>
<feature type="transmembrane region" description="Helical" evidence="1">
    <location>
        <begin position="149"/>
        <end position="171"/>
    </location>
</feature>
<proteinExistence type="predicted"/>
<evidence type="ECO:0000259" key="2">
    <source>
        <dbReference type="Pfam" id="PF01757"/>
    </source>
</evidence>
<keyword evidence="1" id="KW-1133">Transmembrane helix</keyword>
<organism evidence="3 4">
    <name type="scientific">Bradyrhizobium hipponense</name>
    <dbReference type="NCBI Taxonomy" id="2605638"/>
    <lineage>
        <taxon>Bacteria</taxon>
        <taxon>Pseudomonadati</taxon>
        <taxon>Pseudomonadota</taxon>
        <taxon>Alphaproteobacteria</taxon>
        <taxon>Hyphomicrobiales</taxon>
        <taxon>Nitrobacteraceae</taxon>
        <taxon>Bradyrhizobium</taxon>
    </lineage>
</organism>
<feature type="transmembrane region" description="Helical" evidence="1">
    <location>
        <begin position="229"/>
        <end position="247"/>
    </location>
</feature>
<feature type="transmembrane region" description="Helical" evidence="1">
    <location>
        <begin position="192"/>
        <end position="209"/>
    </location>
</feature>
<dbReference type="RefSeq" id="WP_148742825.1">
    <property type="nucleotide sequence ID" value="NZ_VSTH01000103.1"/>
</dbReference>
<dbReference type="Pfam" id="PF01757">
    <property type="entry name" value="Acyl_transf_3"/>
    <property type="match status" value="1"/>
</dbReference>
<evidence type="ECO:0000313" key="4">
    <source>
        <dbReference type="Proteomes" id="UP000324797"/>
    </source>
</evidence>
<feature type="transmembrane region" description="Helical" evidence="1">
    <location>
        <begin position="99"/>
        <end position="123"/>
    </location>
</feature>
<name>A0A5S4YGP3_9BRAD</name>